<dbReference type="Gene3D" id="1.20.1250.20">
    <property type="entry name" value="MFS general substrate transporter like domains"/>
    <property type="match status" value="2"/>
</dbReference>
<feature type="transmembrane region" description="Helical" evidence="6">
    <location>
        <begin position="463"/>
        <end position="483"/>
    </location>
</feature>
<sequence>MSSNRKGTRSSIEGLDAIHGPSPAVQNIPTTIELNQLQAGRKNTEPQASEAGIQTDWSLPQTPVDIESRPGSPPRNEILIVQSLTNPPMNKWRFLNAALISLSQGMNDSAPGALLPYIEAYYNIDYTTVSLLFVATAIGFILAAPFTSILQTRLARGKVLVLAQTISTIGYAIISSRQTVLTLYKAPFPAVVVSFFLYGLATAWSLALNNVFCASLTNATTLLGAFHGCYGTGGTIGPLIATVMVSSGAIWFDYYTILLGFAIANGVAAYFVNRNYESDSETPLVSDTPSNQPKTAGLIKAIQKPTTILGALFIFAYQGAEVSLSGWILSFLLATRPHPPSQSPSLGYVTSGFWAGVTLGRFLLSHGAHRIGEKLAVMILTAIAAVLQTAVWLVPNIIGASVAVALVGLVLGPIYACAVSIFSRLLNKHELTSAIAFISAMGSSGGAVAPFLTGVISQKEGTWVVNPLAIGLFAAMMVAWLTLPRMPKRME</sequence>
<dbReference type="OrthoDB" id="413079at2759"/>
<comment type="subcellular location">
    <subcellularLocation>
        <location evidence="1">Membrane</location>
        <topology evidence="1">Multi-pass membrane protein</topology>
    </subcellularLocation>
</comment>
<feature type="transmembrane region" description="Helical" evidence="6">
    <location>
        <begin position="345"/>
        <end position="363"/>
    </location>
</feature>
<evidence type="ECO:0000256" key="2">
    <source>
        <dbReference type="ARBA" id="ARBA00022692"/>
    </source>
</evidence>
<dbReference type="InterPro" id="IPR011701">
    <property type="entry name" value="MFS"/>
</dbReference>
<keyword evidence="3 6" id="KW-1133">Transmembrane helix</keyword>
<keyword evidence="9" id="KW-1185">Reference proteome</keyword>
<name>A0A8H3ID68_9LECA</name>
<feature type="transmembrane region" description="Helical" evidence="6">
    <location>
        <begin position="186"/>
        <end position="207"/>
    </location>
</feature>
<dbReference type="InterPro" id="IPR020846">
    <property type="entry name" value="MFS_dom"/>
</dbReference>
<feature type="region of interest" description="Disordered" evidence="5">
    <location>
        <begin position="37"/>
        <end position="56"/>
    </location>
</feature>
<keyword evidence="2 6" id="KW-0812">Transmembrane</keyword>
<evidence type="ECO:0000259" key="7">
    <source>
        <dbReference type="PROSITE" id="PS50850"/>
    </source>
</evidence>
<dbReference type="FunFam" id="1.20.1250.20:FF:000286">
    <property type="entry name" value="MFS efflux transporter"/>
    <property type="match status" value="1"/>
</dbReference>
<feature type="transmembrane region" description="Helical" evidence="6">
    <location>
        <begin position="129"/>
        <end position="149"/>
    </location>
</feature>
<evidence type="ECO:0000256" key="3">
    <source>
        <dbReference type="ARBA" id="ARBA00022989"/>
    </source>
</evidence>
<reference evidence="8" key="1">
    <citation type="submission" date="2021-03" db="EMBL/GenBank/DDBJ databases">
        <authorList>
            <person name="Tagirdzhanova G."/>
        </authorList>
    </citation>
    <scope>NUCLEOTIDE SEQUENCE</scope>
</reference>
<comment type="caution">
    <text evidence="8">The sequence shown here is derived from an EMBL/GenBank/DDBJ whole genome shotgun (WGS) entry which is preliminary data.</text>
</comment>
<keyword evidence="4 6" id="KW-0472">Membrane</keyword>
<feature type="transmembrane region" description="Helical" evidence="6">
    <location>
        <begin position="308"/>
        <end position="333"/>
    </location>
</feature>
<protein>
    <recommendedName>
        <fullName evidence="7">Major facilitator superfamily (MFS) profile domain-containing protein</fullName>
    </recommendedName>
</protein>
<dbReference type="GO" id="GO:0016020">
    <property type="term" value="C:membrane"/>
    <property type="evidence" value="ECO:0007669"/>
    <property type="project" value="UniProtKB-SubCell"/>
</dbReference>
<dbReference type="PANTHER" id="PTHR23514">
    <property type="entry name" value="BYPASS OF STOP CODON PROTEIN 6"/>
    <property type="match status" value="1"/>
</dbReference>
<dbReference type="EMBL" id="CAJPDQ010000006">
    <property type="protein sequence ID" value="CAF9911690.1"/>
    <property type="molecule type" value="Genomic_DNA"/>
</dbReference>
<feature type="transmembrane region" description="Helical" evidence="6">
    <location>
        <begin position="434"/>
        <end position="457"/>
    </location>
</feature>
<feature type="transmembrane region" description="Helical" evidence="6">
    <location>
        <begin position="254"/>
        <end position="272"/>
    </location>
</feature>
<organism evidence="8 9">
    <name type="scientific">Gomphillus americanus</name>
    <dbReference type="NCBI Taxonomy" id="1940652"/>
    <lineage>
        <taxon>Eukaryota</taxon>
        <taxon>Fungi</taxon>
        <taxon>Dikarya</taxon>
        <taxon>Ascomycota</taxon>
        <taxon>Pezizomycotina</taxon>
        <taxon>Lecanoromycetes</taxon>
        <taxon>OSLEUM clade</taxon>
        <taxon>Ostropomycetidae</taxon>
        <taxon>Ostropales</taxon>
        <taxon>Graphidaceae</taxon>
        <taxon>Gomphilloideae</taxon>
        <taxon>Gomphillus</taxon>
    </lineage>
</organism>
<dbReference type="SUPFAM" id="SSF103473">
    <property type="entry name" value="MFS general substrate transporter"/>
    <property type="match status" value="1"/>
</dbReference>
<evidence type="ECO:0000256" key="5">
    <source>
        <dbReference type="SAM" id="MobiDB-lite"/>
    </source>
</evidence>
<proteinExistence type="predicted"/>
<evidence type="ECO:0000256" key="6">
    <source>
        <dbReference type="SAM" id="Phobius"/>
    </source>
</evidence>
<evidence type="ECO:0000313" key="9">
    <source>
        <dbReference type="Proteomes" id="UP000664169"/>
    </source>
</evidence>
<accession>A0A8H3ID68</accession>
<dbReference type="PANTHER" id="PTHR23514:SF6">
    <property type="entry name" value="MAJOR FACILITATOR SUPERFAMILY (MFS) PROFILE DOMAIN-CONTAINING PROTEIN"/>
    <property type="match status" value="1"/>
</dbReference>
<feature type="region of interest" description="Disordered" evidence="5">
    <location>
        <begin position="1"/>
        <end position="26"/>
    </location>
</feature>
<dbReference type="PROSITE" id="PS50850">
    <property type="entry name" value="MFS"/>
    <property type="match status" value="1"/>
</dbReference>
<evidence type="ECO:0000313" key="8">
    <source>
        <dbReference type="EMBL" id="CAF9911690.1"/>
    </source>
</evidence>
<dbReference type="GO" id="GO:0022857">
    <property type="term" value="F:transmembrane transporter activity"/>
    <property type="evidence" value="ECO:0007669"/>
    <property type="project" value="InterPro"/>
</dbReference>
<dbReference type="AlphaFoldDB" id="A0A8H3ID68"/>
<feature type="transmembrane region" description="Helical" evidence="6">
    <location>
        <begin position="400"/>
        <end position="422"/>
    </location>
</feature>
<evidence type="ECO:0000256" key="4">
    <source>
        <dbReference type="ARBA" id="ARBA00023136"/>
    </source>
</evidence>
<gene>
    <name evidence="8" type="ORF">GOMPHAMPRED_007493</name>
</gene>
<dbReference type="Pfam" id="PF07690">
    <property type="entry name" value="MFS_1"/>
    <property type="match status" value="2"/>
</dbReference>
<evidence type="ECO:0000256" key="1">
    <source>
        <dbReference type="ARBA" id="ARBA00004141"/>
    </source>
</evidence>
<dbReference type="Proteomes" id="UP000664169">
    <property type="component" value="Unassembled WGS sequence"/>
</dbReference>
<feature type="compositionally biased region" description="Polar residues" evidence="5">
    <location>
        <begin position="1"/>
        <end position="11"/>
    </location>
</feature>
<dbReference type="InterPro" id="IPR036259">
    <property type="entry name" value="MFS_trans_sf"/>
</dbReference>
<feature type="domain" description="Major facilitator superfamily (MFS) profile" evidence="7">
    <location>
        <begin position="307"/>
        <end position="491"/>
    </location>
</feature>
<feature type="transmembrane region" description="Helical" evidence="6">
    <location>
        <begin position="375"/>
        <end position="394"/>
    </location>
</feature>
<dbReference type="InterPro" id="IPR051788">
    <property type="entry name" value="MFS_Transporter"/>
</dbReference>